<evidence type="ECO:0000313" key="2">
    <source>
        <dbReference type="EMBL" id="RJY18926.1"/>
    </source>
</evidence>
<organism evidence="2 3">
    <name type="scientific">Parashewanella spongiae</name>
    <dbReference type="NCBI Taxonomy" id="342950"/>
    <lineage>
        <taxon>Bacteria</taxon>
        <taxon>Pseudomonadati</taxon>
        <taxon>Pseudomonadota</taxon>
        <taxon>Gammaproteobacteria</taxon>
        <taxon>Alteromonadales</taxon>
        <taxon>Shewanellaceae</taxon>
        <taxon>Parashewanella</taxon>
    </lineage>
</organism>
<proteinExistence type="predicted"/>
<reference evidence="2 3" key="1">
    <citation type="submission" date="2018-09" db="EMBL/GenBank/DDBJ databases">
        <title>Phylogeny of the Shewanellaceae, and recommendation for two new genera, Pseudoshewanella and Parashewanella.</title>
        <authorList>
            <person name="Wang G."/>
        </authorList>
    </citation>
    <scope>NUCLEOTIDE SEQUENCE [LARGE SCALE GENOMIC DNA]</scope>
    <source>
        <strain evidence="2 3">KCTC 22492</strain>
    </source>
</reference>
<evidence type="ECO:0000313" key="3">
    <source>
        <dbReference type="Proteomes" id="UP000273022"/>
    </source>
</evidence>
<dbReference type="OrthoDB" id="6264466at2"/>
<feature type="coiled-coil region" evidence="1">
    <location>
        <begin position="40"/>
        <end position="78"/>
    </location>
</feature>
<keyword evidence="3" id="KW-1185">Reference proteome</keyword>
<keyword evidence="1" id="KW-0175">Coiled coil</keyword>
<comment type="caution">
    <text evidence="2">The sequence shown here is derived from an EMBL/GenBank/DDBJ whole genome shotgun (WGS) entry which is preliminary data.</text>
</comment>
<protein>
    <recommendedName>
        <fullName evidence="4">Flagellar assembly protein FliH/Type III secretion system HrpE domain-containing protein</fullName>
    </recommendedName>
</protein>
<name>A0A3A6U4A9_9GAMM</name>
<dbReference type="EMBL" id="QYYH01000012">
    <property type="protein sequence ID" value="RJY18926.1"/>
    <property type="molecule type" value="Genomic_DNA"/>
</dbReference>
<dbReference type="RefSeq" id="WP_121852178.1">
    <property type="nucleotide sequence ID" value="NZ_CP037952.1"/>
</dbReference>
<accession>A0A3A6U4A9</accession>
<evidence type="ECO:0000256" key="1">
    <source>
        <dbReference type="SAM" id="Coils"/>
    </source>
</evidence>
<evidence type="ECO:0008006" key="4">
    <source>
        <dbReference type="Google" id="ProtNLM"/>
    </source>
</evidence>
<gene>
    <name evidence="2" type="ORF">D5R81_03035</name>
</gene>
<sequence length="269" mass="30364">MNPFNIEILQCEIERDGDDFVSETQLAASAQLIDMEQKVKQRIQLSLKAAHQQREDAREQAQDIIEEAKKEADAKMLQWHAEAQAVAIQDAVDWVKDEASFTKAVLQELKPKISQQIGNVIRSWSQEVEIGPLVAERLSEEVINNLGDGEICLMVSEEDFESVSREFNDKFEVKIDSSLDSGDAELRSNALSAHIKLFEHLDLIINAFVSNKSTDVDEISELKNEAIDANVDQSEPVVEVDYSFNSEYEYENELDQGDNEAEGIEISEQ</sequence>
<dbReference type="AlphaFoldDB" id="A0A3A6U4A9"/>
<dbReference type="Proteomes" id="UP000273022">
    <property type="component" value="Unassembled WGS sequence"/>
</dbReference>